<reference evidence="3 4" key="1">
    <citation type="submission" date="2020-07" db="EMBL/GenBank/DDBJ databases">
        <title>Sequencing the genomes of 1000 actinobacteria strains.</title>
        <authorList>
            <person name="Klenk H.-P."/>
        </authorList>
    </citation>
    <scope>NUCLEOTIDE SEQUENCE [LARGE SCALE GENOMIC DNA]</scope>
    <source>
        <strain evidence="3 4">DSM 29531</strain>
    </source>
</reference>
<dbReference type="Proteomes" id="UP000571817">
    <property type="component" value="Unassembled WGS sequence"/>
</dbReference>
<dbReference type="AlphaFoldDB" id="A0A853DA77"/>
<dbReference type="PANTHER" id="PTHR30399:SF1">
    <property type="entry name" value="UTP PYROPHOSPHATASE"/>
    <property type="match status" value="1"/>
</dbReference>
<keyword evidence="4" id="KW-1185">Reference proteome</keyword>
<feature type="region of interest" description="Disordered" evidence="1">
    <location>
        <begin position="1"/>
        <end position="26"/>
    </location>
</feature>
<dbReference type="EMBL" id="JACCFW010000001">
    <property type="protein sequence ID" value="NYJ73858.1"/>
    <property type="molecule type" value="Genomic_DNA"/>
</dbReference>
<dbReference type="RefSeq" id="WP_179479356.1">
    <property type="nucleotide sequence ID" value="NZ_JACCFW010000001.1"/>
</dbReference>
<feature type="domain" description="YgjP-like metallopeptidase" evidence="2">
    <location>
        <begin position="92"/>
        <end position="170"/>
    </location>
</feature>
<organism evidence="3 4">
    <name type="scientific">Allobranchiibius huperziae</name>
    <dbReference type="NCBI Taxonomy" id="1874116"/>
    <lineage>
        <taxon>Bacteria</taxon>
        <taxon>Bacillati</taxon>
        <taxon>Actinomycetota</taxon>
        <taxon>Actinomycetes</taxon>
        <taxon>Micrococcales</taxon>
        <taxon>Dermacoccaceae</taxon>
        <taxon>Allobranchiibius</taxon>
    </lineage>
</organism>
<comment type="caution">
    <text evidence="3">The sequence shown here is derived from an EMBL/GenBank/DDBJ whole genome shotgun (WGS) entry which is preliminary data.</text>
</comment>
<sequence>MSSSSVAVDPDAPEPEVEIRRSTRRRRTVSAYREGDRIIVLVPARLSAREEARLVADMVARVQRSTARRKSPGDVELGADAERLSRRYLGGLARPTSVRWVDNQRTRWGSCTPTRGTIRLSSRLAGMPAYVVDYVLLHELAHLLRPDHSPAFWELLGGYPRLEEAKAYLDGVAFGAGFPAADDDASDVDDAEEPAS</sequence>
<dbReference type="InterPro" id="IPR053136">
    <property type="entry name" value="UTP_pyrophosphatase-like"/>
</dbReference>
<dbReference type="PANTHER" id="PTHR30399">
    <property type="entry name" value="UNCHARACTERIZED PROTEIN YGJP"/>
    <property type="match status" value="1"/>
</dbReference>
<evidence type="ECO:0000313" key="3">
    <source>
        <dbReference type="EMBL" id="NYJ73858.1"/>
    </source>
</evidence>
<name>A0A853DA77_9MICO</name>
<accession>A0A853DA77</accession>
<evidence type="ECO:0000313" key="4">
    <source>
        <dbReference type="Proteomes" id="UP000571817"/>
    </source>
</evidence>
<evidence type="ECO:0000259" key="2">
    <source>
        <dbReference type="Pfam" id="PF01863"/>
    </source>
</evidence>
<proteinExistence type="predicted"/>
<dbReference type="Pfam" id="PF01863">
    <property type="entry name" value="YgjP-like"/>
    <property type="match status" value="1"/>
</dbReference>
<protein>
    <recommendedName>
        <fullName evidence="2">YgjP-like metallopeptidase domain-containing protein</fullName>
    </recommendedName>
</protein>
<dbReference type="InterPro" id="IPR002725">
    <property type="entry name" value="YgjP-like_metallopeptidase"/>
</dbReference>
<dbReference type="Gene3D" id="3.30.2010.10">
    <property type="entry name" value="Metalloproteases ('zincins'), catalytic domain"/>
    <property type="match status" value="1"/>
</dbReference>
<evidence type="ECO:0000256" key="1">
    <source>
        <dbReference type="SAM" id="MobiDB-lite"/>
    </source>
</evidence>
<gene>
    <name evidence="3" type="ORF">HNR15_000821</name>
</gene>
<dbReference type="CDD" id="cd07344">
    <property type="entry name" value="M48_yhfN_like"/>
    <property type="match status" value="1"/>
</dbReference>